<dbReference type="EMBL" id="CP052842">
    <property type="protein sequence ID" value="QJP88595.1"/>
    <property type="molecule type" value="Genomic_DNA"/>
</dbReference>
<accession>A0A6M3ZCV9</accession>
<reference evidence="2" key="1">
    <citation type="submission" date="2020-04" db="EMBL/GenBank/DDBJ databases">
        <title>Phage recombination drives evolution of spore-forming Bacilli.</title>
        <authorList>
            <person name="Dragos A."/>
            <person name="Kovacs A.T."/>
        </authorList>
    </citation>
    <scope>NUCLEOTIDE SEQUENCE</scope>
    <source>
        <strain evidence="2">168</strain>
    </source>
</reference>
<sequence length="136" mass="15663">MENKVTLSDLVRKNIPVILKGSKHPLTEKELLEELAKKIPELVKNGEYRNGVLRGVLNKLSTQPVDRLGISREGNRVKYYFITDKKTELQNVIRNLISEIKEKELLTVDYLNDSPETIDFIKDVSTHVKDLEGFTR</sequence>
<dbReference type="AlphaFoldDB" id="A0A6M3ZCV9"/>
<dbReference type="OrthoDB" id="9883952at2"/>
<protein>
    <submittedName>
        <fullName evidence="2">Uncharacterized protein</fullName>
    </submittedName>
</protein>
<dbReference type="EMBL" id="CP052842">
    <property type="protein sequence ID" value="QJP88834.1"/>
    <property type="molecule type" value="Genomic_DNA"/>
</dbReference>
<evidence type="ECO:0000313" key="1">
    <source>
        <dbReference type="EMBL" id="QJP88595.1"/>
    </source>
</evidence>
<dbReference type="RefSeq" id="WP_004399334.1">
    <property type="nucleotide sequence ID" value="NC_000964.3"/>
</dbReference>
<dbReference type="KEGG" id="bsu:BSU21080"/>
<dbReference type="SMR" id="A0A6M3ZCV9"/>
<name>A0A6M3ZCV9_BACSU</name>
<proteinExistence type="predicted"/>
<evidence type="ECO:0000313" key="2">
    <source>
        <dbReference type="EMBL" id="QJP88834.1"/>
    </source>
</evidence>
<organism evidence="2">
    <name type="scientific">Bacillus subtilis (strain 168)</name>
    <dbReference type="NCBI Taxonomy" id="224308"/>
    <lineage>
        <taxon>Bacteria</taxon>
        <taxon>Bacillati</taxon>
        <taxon>Bacillota</taxon>
        <taxon>Bacilli</taxon>
        <taxon>Bacillales</taxon>
        <taxon>Bacillaceae</taxon>
        <taxon>Bacillus</taxon>
    </lineage>
</organism>
<gene>
    <name evidence="1" type="ORF">HIR78_11395</name>
    <name evidence="2" type="ORF">HIR78_12740</name>
</gene>